<dbReference type="OrthoDB" id="2126543at2759"/>
<accession>A0A1Y1ZUI9</accession>
<proteinExistence type="predicted"/>
<comment type="caution">
    <text evidence="1">The sequence shown here is derived from an EMBL/GenBank/DDBJ whole genome shotgun (WGS) entry which is preliminary data.</text>
</comment>
<evidence type="ECO:0000313" key="1">
    <source>
        <dbReference type="EMBL" id="ORY13880.1"/>
    </source>
</evidence>
<dbReference type="Proteomes" id="UP000193920">
    <property type="component" value="Unassembled WGS sequence"/>
</dbReference>
<sequence length="107" mass="12193">MLIIPESGEYGALSLKRLNSYFRGGSIRFDMKSEGKVNILVENSDDDEKFNVATIDPSDTFKTYILDVDFEKFDRIDFQDAKGTGDRIWIKNLVHSTGYADDFVDPI</sequence>
<dbReference type="AlphaFoldDB" id="A0A1Y1ZUI9"/>
<dbReference type="EMBL" id="MCOG01000356">
    <property type="protein sequence ID" value="ORY13880.1"/>
    <property type="molecule type" value="Genomic_DNA"/>
</dbReference>
<dbReference type="InterPro" id="IPR008979">
    <property type="entry name" value="Galactose-bd-like_sf"/>
</dbReference>
<dbReference type="Gene3D" id="2.60.120.430">
    <property type="entry name" value="Galactose-binding lectin"/>
    <property type="match status" value="1"/>
</dbReference>
<evidence type="ECO:0000313" key="2">
    <source>
        <dbReference type="Proteomes" id="UP000193920"/>
    </source>
</evidence>
<name>A0A1Y1ZUI9_9FUNG</name>
<keyword evidence="2" id="KW-1185">Reference proteome</keyword>
<gene>
    <name evidence="1" type="ORF">LY90DRAFT_636557</name>
</gene>
<protein>
    <submittedName>
        <fullName evidence="1">Galactose-binding like protein</fullName>
    </submittedName>
</protein>
<organism evidence="1 2">
    <name type="scientific">Neocallimastix californiae</name>
    <dbReference type="NCBI Taxonomy" id="1754190"/>
    <lineage>
        <taxon>Eukaryota</taxon>
        <taxon>Fungi</taxon>
        <taxon>Fungi incertae sedis</taxon>
        <taxon>Chytridiomycota</taxon>
        <taxon>Chytridiomycota incertae sedis</taxon>
        <taxon>Neocallimastigomycetes</taxon>
        <taxon>Neocallimastigales</taxon>
        <taxon>Neocallimastigaceae</taxon>
        <taxon>Neocallimastix</taxon>
    </lineage>
</organism>
<reference evidence="1 2" key="1">
    <citation type="submission" date="2016-08" db="EMBL/GenBank/DDBJ databases">
        <title>A Parts List for Fungal Cellulosomes Revealed by Comparative Genomics.</title>
        <authorList>
            <consortium name="DOE Joint Genome Institute"/>
            <person name="Haitjema C.H."/>
            <person name="Gilmore S.P."/>
            <person name="Henske J.K."/>
            <person name="Solomon K.V."/>
            <person name="De Groot R."/>
            <person name="Kuo A."/>
            <person name="Mondo S.J."/>
            <person name="Salamov A.A."/>
            <person name="Labutti K."/>
            <person name="Zhao Z."/>
            <person name="Chiniquy J."/>
            <person name="Barry K."/>
            <person name="Brewer H.M."/>
            <person name="Purvine S.O."/>
            <person name="Wright A.T."/>
            <person name="Boxma B."/>
            <person name="Van Alen T."/>
            <person name="Hackstein J.H."/>
            <person name="Baker S.E."/>
            <person name="Grigoriev I.V."/>
            <person name="O'Malley M.A."/>
        </authorList>
    </citation>
    <scope>NUCLEOTIDE SEQUENCE [LARGE SCALE GENOMIC DNA]</scope>
    <source>
        <strain evidence="1 2">G1</strain>
    </source>
</reference>
<dbReference type="SUPFAM" id="SSF49785">
    <property type="entry name" value="Galactose-binding domain-like"/>
    <property type="match status" value="1"/>
</dbReference>